<dbReference type="EMBL" id="JBBKTW010000016">
    <property type="protein sequence ID" value="MEN2991856.1"/>
    <property type="molecule type" value="Genomic_DNA"/>
</dbReference>
<name>A0ABU9YST0_9PROT</name>
<feature type="domain" description="Peptidase C45 hydrolase" evidence="1">
    <location>
        <begin position="182"/>
        <end position="367"/>
    </location>
</feature>
<organism evidence="2 3">
    <name type="scientific">Tistrella arctica</name>
    <dbReference type="NCBI Taxonomy" id="3133430"/>
    <lineage>
        <taxon>Bacteria</taxon>
        <taxon>Pseudomonadati</taxon>
        <taxon>Pseudomonadota</taxon>
        <taxon>Alphaproteobacteria</taxon>
        <taxon>Geminicoccales</taxon>
        <taxon>Geminicoccaceae</taxon>
        <taxon>Tistrella</taxon>
    </lineage>
</organism>
<proteinExistence type="predicted"/>
<dbReference type="PANTHER" id="PTHR34180:SF1">
    <property type="entry name" value="BETA-ALANYL-DOPAMINE_CARCININE HYDROLASE"/>
    <property type="match status" value="1"/>
</dbReference>
<reference evidence="2 3" key="1">
    <citation type="submission" date="2024-03" db="EMBL/GenBank/DDBJ databases">
        <title>High-quality draft genome sequencing of Tistrella sp. BH-R2-4.</title>
        <authorList>
            <person name="Dong C."/>
        </authorList>
    </citation>
    <scope>NUCLEOTIDE SEQUENCE [LARGE SCALE GENOMIC DNA]</scope>
    <source>
        <strain evidence="2 3">BH-R2-4</strain>
    </source>
</reference>
<dbReference type="Pfam" id="PF03417">
    <property type="entry name" value="AAT"/>
    <property type="match status" value="1"/>
</dbReference>
<keyword evidence="3" id="KW-1185">Reference proteome</keyword>
<sequence length="401" mass="42013">MTAARILAGIPQPVRATGGPRQRGRMIGQTLKPALHAFLDEDVAHIDRVRAVPLGREQARLLALSFATVIAATLPGIFAELNGMAEGADLPLADIMILQMRRELAMPGIGPATWPPATDISGGVEGCTTIAFRTDADDGRPHPLIAQTADLPGDLYGLGTVLHLQGAGPAGGDILAWAPLGQLGFLGINGAGLAIGINMVVAEGWRPGVPPYLIIRHLLSLPDARAAEEAIARLPRASSRCYTLADARDLMMIETTIDTRRRLDPAPGIPQSRLSHCNHFLHPDLAPRDRVPDWSSTRVRAARMDTVFASGAWAAGTAGADDARALLADHANAPLSICAHDRGPARGRTVAAAVMDPLAGCLDIAAGTACDSPFIRHRIAPPAWPGAMDPAADAGVAPWNG</sequence>
<dbReference type="InterPro" id="IPR047801">
    <property type="entry name" value="Peptidase_C45"/>
</dbReference>
<dbReference type="PANTHER" id="PTHR34180">
    <property type="entry name" value="PEPTIDASE C45"/>
    <property type="match status" value="1"/>
</dbReference>
<dbReference type="Gene3D" id="3.60.60.10">
    <property type="entry name" value="Penicillin V Acylase, Chain A"/>
    <property type="match status" value="1"/>
</dbReference>
<dbReference type="NCBIfam" id="NF040521">
    <property type="entry name" value="C45_proenzyme"/>
    <property type="match status" value="1"/>
</dbReference>
<dbReference type="Gene3D" id="1.10.10.2120">
    <property type="match status" value="1"/>
</dbReference>
<evidence type="ECO:0000313" key="2">
    <source>
        <dbReference type="EMBL" id="MEN2991856.1"/>
    </source>
</evidence>
<comment type="caution">
    <text evidence="2">The sequence shown here is derived from an EMBL/GenBank/DDBJ whole genome shotgun (WGS) entry which is preliminary data.</text>
</comment>
<dbReference type="InterPro" id="IPR005079">
    <property type="entry name" value="Peptidase_C45_hydrolase"/>
</dbReference>
<dbReference type="RefSeq" id="WP_345938691.1">
    <property type="nucleotide sequence ID" value="NZ_JBBKTW010000016.1"/>
</dbReference>
<dbReference type="InterPro" id="IPR047794">
    <property type="entry name" value="C45_proenzyme-like"/>
</dbReference>
<evidence type="ECO:0000259" key="1">
    <source>
        <dbReference type="Pfam" id="PF03417"/>
    </source>
</evidence>
<dbReference type="Proteomes" id="UP001413721">
    <property type="component" value="Unassembled WGS sequence"/>
</dbReference>
<protein>
    <submittedName>
        <fullName evidence="2">C45 family peptidase</fullName>
    </submittedName>
</protein>
<gene>
    <name evidence="2" type="ORF">WG926_26325</name>
</gene>
<evidence type="ECO:0000313" key="3">
    <source>
        <dbReference type="Proteomes" id="UP001413721"/>
    </source>
</evidence>
<accession>A0ABU9YST0</accession>